<feature type="transmembrane region" description="Helical" evidence="6">
    <location>
        <begin position="314"/>
        <end position="336"/>
    </location>
</feature>
<evidence type="ECO:0000256" key="6">
    <source>
        <dbReference type="SAM" id="Phobius"/>
    </source>
</evidence>
<keyword evidence="8" id="KW-1185">Reference proteome</keyword>
<reference evidence="7" key="1">
    <citation type="submission" date="2025-08" db="UniProtKB">
        <authorList>
            <consortium name="Ensembl"/>
        </authorList>
    </citation>
    <scope>IDENTIFICATION</scope>
</reference>
<evidence type="ECO:0000256" key="4">
    <source>
        <dbReference type="ARBA" id="ARBA00023136"/>
    </source>
</evidence>
<dbReference type="PANTHER" id="PTHR23112">
    <property type="entry name" value="G PROTEIN-COUPLED RECEPTOR 157-RELATED"/>
    <property type="match status" value="1"/>
</dbReference>
<comment type="subcellular location">
    <subcellularLocation>
        <location evidence="1">Membrane</location>
        <topology evidence="1">Multi-pass membrane protein</topology>
    </subcellularLocation>
</comment>
<dbReference type="GO" id="GO:0007189">
    <property type="term" value="P:adenylate cyclase-activating G protein-coupled receptor signaling pathway"/>
    <property type="evidence" value="ECO:0007669"/>
    <property type="project" value="TreeGrafter"/>
</dbReference>
<dbReference type="SUPFAM" id="SSF81321">
    <property type="entry name" value="Family A G protein-coupled receptor-like"/>
    <property type="match status" value="1"/>
</dbReference>
<proteinExistence type="predicted"/>
<feature type="transmembrane region" description="Helical" evidence="6">
    <location>
        <begin position="225"/>
        <end position="246"/>
    </location>
</feature>
<reference evidence="7" key="2">
    <citation type="submission" date="2025-09" db="UniProtKB">
        <authorList>
            <consortium name="Ensembl"/>
        </authorList>
    </citation>
    <scope>IDENTIFICATION</scope>
</reference>
<keyword evidence="4 6" id="KW-0472">Membrane</keyword>
<protein>
    <submittedName>
        <fullName evidence="7">Transmembrane protein 116</fullName>
    </submittedName>
</protein>
<dbReference type="PANTHER" id="PTHR23112:SF0">
    <property type="entry name" value="TRANSMEMBRANE PROTEIN 116"/>
    <property type="match status" value="1"/>
</dbReference>
<gene>
    <name evidence="7" type="primary">tmem116</name>
</gene>
<keyword evidence="3 6" id="KW-1133">Transmembrane helix</keyword>
<dbReference type="Ensembl" id="ENSOKIT00005001830.1">
    <property type="protein sequence ID" value="ENSOKIP00005001724.1"/>
    <property type="gene ID" value="ENSOKIG00005000866.1"/>
</dbReference>
<organism evidence="7 8">
    <name type="scientific">Oncorhynchus kisutch</name>
    <name type="common">Coho salmon</name>
    <name type="synonym">Salmo kisutch</name>
    <dbReference type="NCBI Taxonomy" id="8019"/>
    <lineage>
        <taxon>Eukaryota</taxon>
        <taxon>Metazoa</taxon>
        <taxon>Chordata</taxon>
        <taxon>Craniata</taxon>
        <taxon>Vertebrata</taxon>
        <taxon>Euteleostomi</taxon>
        <taxon>Actinopterygii</taxon>
        <taxon>Neopterygii</taxon>
        <taxon>Teleostei</taxon>
        <taxon>Protacanthopterygii</taxon>
        <taxon>Salmoniformes</taxon>
        <taxon>Salmonidae</taxon>
        <taxon>Salmoninae</taxon>
        <taxon>Oncorhynchus</taxon>
    </lineage>
</organism>
<evidence type="ECO:0000256" key="3">
    <source>
        <dbReference type="ARBA" id="ARBA00022989"/>
    </source>
</evidence>
<feature type="region of interest" description="Disordered" evidence="5">
    <location>
        <begin position="367"/>
        <end position="390"/>
    </location>
</feature>
<keyword evidence="2 6" id="KW-0812">Transmembrane</keyword>
<evidence type="ECO:0000256" key="1">
    <source>
        <dbReference type="ARBA" id="ARBA00004141"/>
    </source>
</evidence>
<dbReference type="GeneTree" id="ENSGT00390000003209"/>
<sequence length="390" mass="43994">MLHFVLQDVSNNTEQNTTTPEDWTVVYFAVRWIQMTMAVLSIVGSGSIIVYATFQHLIRTPETPKQWPIPPPLQIQPLFLLSVTDLLLAVSWLVGAVLFTQDCDSHATCYNLHIVEQILYMTSFFYTLNYVWTLYSGLNNRFYSSLHGYPAQCATKLRSFSKIAAVLSCVLPVLLMLPVFVTGNMDHCYTNFSQPYKCLLMHTEALFMSTDLSKMEVDSACRLGHMYSIAVFLAVFLLTFVGIVVLMGKARTVYRRCVSSSGFLGDRQWASLRVLDRHMLLYPSVFFFCWGPAVFLAAMILYNPKSVEGVVGVILYILQAFTSSSQGLLNCVVYGWTQTHFRSASKDALRDMDTQTPLLRSQKKGYKTLWSTPSPKPDDIEGSGILPTPH</sequence>
<feature type="transmembrane region" description="Helical" evidence="6">
    <location>
        <begin position="75"/>
        <end position="98"/>
    </location>
</feature>
<evidence type="ECO:0000313" key="8">
    <source>
        <dbReference type="Proteomes" id="UP000694557"/>
    </source>
</evidence>
<dbReference type="GO" id="GO:0005886">
    <property type="term" value="C:plasma membrane"/>
    <property type="evidence" value="ECO:0007669"/>
    <property type="project" value="TreeGrafter"/>
</dbReference>
<feature type="transmembrane region" description="Helical" evidence="6">
    <location>
        <begin position="159"/>
        <end position="181"/>
    </location>
</feature>
<evidence type="ECO:0000256" key="2">
    <source>
        <dbReference type="ARBA" id="ARBA00022692"/>
    </source>
</evidence>
<evidence type="ECO:0000256" key="5">
    <source>
        <dbReference type="SAM" id="MobiDB-lite"/>
    </source>
</evidence>
<dbReference type="AlphaFoldDB" id="A0A8C7CB17"/>
<feature type="transmembrane region" description="Helical" evidence="6">
    <location>
        <begin position="32"/>
        <end position="54"/>
    </location>
</feature>
<accession>A0A8C7CB17</accession>
<feature type="transmembrane region" description="Helical" evidence="6">
    <location>
        <begin position="280"/>
        <end position="302"/>
    </location>
</feature>
<evidence type="ECO:0000313" key="7">
    <source>
        <dbReference type="Ensembl" id="ENSOKIP00005001724.1"/>
    </source>
</evidence>
<dbReference type="GO" id="GO:0004930">
    <property type="term" value="F:G protein-coupled receptor activity"/>
    <property type="evidence" value="ECO:0007669"/>
    <property type="project" value="TreeGrafter"/>
</dbReference>
<feature type="transmembrane region" description="Helical" evidence="6">
    <location>
        <begin position="118"/>
        <end position="138"/>
    </location>
</feature>
<name>A0A8C7CB17_ONCKI</name>
<dbReference type="CTD" id="89894"/>
<dbReference type="Proteomes" id="UP000694557">
    <property type="component" value="Unassembled WGS sequence"/>
</dbReference>
<dbReference type="Gene3D" id="1.20.1070.10">
    <property type="entry name" value="Rhodopsin 7-helix transmembrane proteins"/>
    <property type="match status" value="1"/>
</dbReference>